<sequence length="514" mass="59286">MGDRNLCDSDSDSDNILKTKNAAGSNSQETFKTSVSVQSIGSNASSGIHINKTSILKKSPEVHRSLFIKPDLGLESFKNNEALCSSFDSWDMLDKPDGNCEISSFHSYSKEYSPKGKQKFAGNDIDLIEPSRRFSDYRRDKQLKSNLSVSSLFENDICALGSKSTPYHEQQLLGVICRMKAEKHQLDKKLMGMKMLQTNLQEEKHALRQRCKKLQMDVINHDAMALNKNMFEDLSKKANSSKEEIKMLRNQISKYRQTMCEQQDFICEMVAEKDKIVGKVNNLKVCLSTLNEWKNRTFKDMKKIKENIDKMSEMYTDFISQLNIQKSEKLALDTKLKKKEKCIKKLKEEKESMLNAQTELNNSLQQKSEENNMKDEIIKENNDVISQLKSVKFELEQTIYAEACSKSEFVNETKGIISSLKNQIKLDEDRFESEIKQLRQETEELNEEVGKEREFKNIMLDAYQWVENDYKTLLNCITEMQHIVRTLWTNTSHPLPAHQSPTISECFGSESIPK</sequence>
<keyword evidence="1" id="KW-0175">Coiled coil</keyword>
<dbReference type="KEGG" id="osn:118767964"/>
<gene>
    <name evidence="4" type="primary">LOC118767964</name>
</gene>
<feature type="region of interest" description="Disordered" evidence="2">
    <location>
        <begin position="1"/>
        <end position="31"/>
    </location>
</feature>
<dbReference type="Proteomes" id="UP000515154">
    <property type="component" value="Linkage group LG2"/>
</dbReference>
<evidence type="ECO:0000256" key="1">
    <source>
        <dbReference type="SAM" id="Coils"/>
    </source>
</evidence>
<reference evidence="4" key="1">
    <citation type="submission" date="2025-08" db="UniProtKB">
        <authorList>
            <consortium name="RefSeq"/>
        </authorList>
    </citation>
    <scope>IDENTIFICATION</scope>
</reference>
<organism evidence="3 4">
    <name type="scientific">Octopus sinensis</name>
    <name type="common">East Asian common octopus</name>
    <dbReference type="NCBI Taxonomy" id="2607531"/>
    <lineage>
        <taxon>Eukaryota</taxon>
        <taxon>Metazoa</taxon>
        <taxon>Spiralia</taxon>
        <taxon>Lophotrochozoa</taxon>
        <taxon>Mollusca</taxon>
        <taxon>Cephalopoda</taxon>
        <taxon>Coleoidea</taxon>
        <taxon>Octopodiformes</taxon>
        <taxon>Octopoda</taxon>
        <taxon>Incirrata</taxon>
        <taxon>Octopodidae</taxon>
        <taxon>Octopus</taxon>
    </lineage>
</organism>
<dbReference type="RefSeq" id="XP_036369381.1">
    <property type="nucleotide sequence ID" value="XM_036513488.1"/>
</dbReference>
<feature type="compositionally biased region" description="Polar residues" evidence="2">
    <location>
        <begin position="14"/>
        <end position="31"/>
    </location>
</feature>
<feature type="coiled-coil region" evidence="1">
    <location>
        <begin position="329"/>
        <end position="367"/>
    </location>
</feature>
<evidence type="ECO:0000313" key="3">
    <source>
        <dbReference type="Proteomes" id="UP000515154"/>
    </source>
</evidence>
<accession>A0A7E6FNV6</accession>
<feature type="coiled-coil region" evidence="1">
    <location>
        <begin position="197"/>
        <end position="258"/>
    </location>
</feature>
<evidence type="ECO:0000313" key="4">
    <source>
        <dbReference type="RefSeq" id="XP_036369381.1"/>
    </source>
</evidence>
<evidence type="ECO:0000256" key="2">
    <source>
        <dbReference type="SAM" id="MobiDB-lite"/>
    </source>
</evidence>
<name>A0A7E6FNV6_9MOLL</name>
<protein>
    <submittedName>
        <fullName evidence="4">Rho-associated protein kinase 1-like</fullName>
    </submittedName>
</protein>
<feature type="coiled-coil region" evidence="1">
    <location>
        <begin position="421"/>
        <end position="455"/>
    </location>
</feature>
<proteinExistence type="predicted"/>
<dbReference type="AlphaFoldDB" id="A0A7E6FNV6"/>
<keyword evidence="3" id="KW-1185">Reference proteome</keyword>